<dbReference type="InterPro" id="IPR043132">
    <property type="entry name" value="BCAT-like_C"/>
</dbReference>
<dbReference type="EMBL" id="CP012333">
    <property type="protein sequence ID" value="AKV03414.1"/>
    <property type="molecule type" value="Genomic_DNA"/>
</dbReference>
<evidence type="ECO:0000256" key="3">
    <source>
        <dbReference type="ARBA" id="ARBA00004931"/>
    </source>
</evidence>
<protein>
    <recommendedName>
        <fullName evidence="6">branched-chain-amino-acid transaminase</fullName>
        <ecNumber evidence="6">2.6.1.42</ecNumber>
    </recommendedName>
</protein>
<comment type="catalytic activity">
    <reaction evidence="8">
        <text>L-valine + 2-oxoglutarate = 3-methyl-2-oxobutanoate + L-glutamate</text>
        <dbReference type="Rhea" id="RHEA:24813"/>
        <dbReference type="ChEBI" id="CHEBI:11851"/>
        <dbReference type="ChEBI" id="CHEBI:16810"/>
        <dbReference type="ChEBI" id="CHEBI:29985"/>
        <dbReference type="ChEBI" id="CHEBI:57762"/>
        <dbReference type="EC" id="2.6.1.42"/>
    </reaction>
</comment>
<keyword evidence="7" id="KW-0663">Pyridoxal phosphate</keyword>
<dbReference type="InterPro" id="IPR001544">
    <property type="entry name" value="Aminotrans_IV"/>
</dbReference>
<dbReference type="RefSeq" id="WP_169928442.1">
    <property type="nucleotide sequence ID" value="NZ_CP012333.1"/>
</dbReference>
<dbReference type="PANTHER" id="PTHR42743:SF11">
    <property type="entry name" value="AMINODEOXYCHORISMATE LYASE"/>
    <property type="match status" value="1"/>
</dbReference>
<evidence type="ECO:0000256" key="4">
    <source>
        <dbReference type="ARBA" id="ARBA00005072"/>
    </source>
</evidence>
<gene>
    <name evidence="11" type="ORF">AKJ09_10077</name>
</gene>
<evidence type="ECO:0000313" key="12">
    <source>
        <dbReference type="Proteomes" id="UP000064967"/>
    </source>
</evidence>
<reference evidence="11 12" key="1">
    <citation type="submission" date="2015-08" db="EMBL/GenBank/DDBJ databases">
        <authorList>
            <person name="Babu N.S."/>
            <person name="Beckwith C.J."/>
            <person name="Beseler K.G."/>
            <person name="Brison A."/>
            <person name="Carone J.V."/>
            <person name="Caskin T.P."/>
            <person name="Diamond M."/>
            <person name="Durham M.E."/>
            <person name="Foxe J.M."/>
            <person name="Go M."/>
            <person name="Henderson B.A."/>
            <person name="Jones I.B."/>
            <person name="McGettigan J.A."/>
            <person name="Micheletti S.J."/>
            <person name="Nasrallah M.E."/>
            <person name="Ortiz D."/>
            <person name="Piller C.R."/>
            <person name="Privatt S.R."/>
            <person name="Schneider S.L."/>
            <person name="Sharp S."/>
            <person name="Smith T.C."/>
            <person name="Stanton J.D."/>
            <person name="Ullery H.E."/>
            <person name="Wilson R.J."/>
            <person name="Serrano M.G."/>
            <person name="Buck G."/>
            <person name="Lee V."/>
            <person name="Wang Y."/>
            <person name="Carvalho R."/>
            <person name="Voegtly L."/>
            <person name="Shi R."/>
            <person name="Duckworth R."/>
            <person name="Johnson A."/>
            <person name="Loviza R."/>
            <person name="Walstead R."/>
            <person name="Shah Z."/>
            <person name="Kiflezghi M."/>
            <person name="Wade K."/>
            <person name="Ball S.L."/>
            <person name="Bradley K.W."/>
            <person name="Asai D.J."/>
            <person name="Bowman C.A."/>
            <person name="Russell D.A."/>
            <person name="Pope W.H."/>
            <person name="Jacobs-Sera D."/>
            <person name="Hendrix R.W."/>
            <person name="Hatfull G.F."/>
        </authorList>
    </citation>
    <scope>NUCLEOTIDE SEQUENCE [LARGE SCALE GENOMIC DNA]</scope>
    <source>
        <strain evidence="11 12">DSM 27648</strain>
    </source>
</reference>
<evidence type="ECO:0000256" key="5">
    <source>
        <dbReference type="ARBA" id="ARBA00009320"/>
    </source>
</evidence>
<evidence type="ECO:0000256" key="10">
    <source>
        <dbReference type="ARBA" id="ARBA00049229"/>
    </source>
</evidence>
<dbReference type="AlphaFoldDB" id="A0A0K1QCE0"/>
<accession>A0A0K1QCE0</accession>
<evidence type="ECO:0000256" key="7">
    <source>
        <dbReference type="ARBA" id="ARBA00022898"/>
    </source>
</evidence>
<dbReference type="Gene3D" id="3.20.10.10">
    <property type="entry name" value="D-amino Acid Aminotransferase, subunit A, domain 2"/>
    <property type="match status" value="1"/>
</dbReference>
<dbReference type="InterPro" id="IPR050571">
    <property type="entry name" value="Class-IV_PLP-Dep_Aminotrnsfr"/>
</dbReference>
<dbReference type="GO" id="GO:0008652">
    <property type="term" value="P:amino acid biosynthetic process"/>
    <property type="evidence" value="ECO:0007669"/>
    <property type="project" value="UniProtKB-ARBA"/>
</dbReference>
<name>A0A0K1QCE0_9BACT</name>
<comment type="pathway">
    <text evidence="4">Amino-acid biosynthesis; L-leucine biosynthesis; L-leucine from 3-methyl-2-oxobutanoate: step 4/4.</text>
</comment>
<dbReference type="GO" id="GO:0004084">
    <property type="term" value="F:branched-chain-amino-acid transaminase activity"/>
    <property type="evidence" value="ECO:0007669"/>
    <property type="project" value="UniProtKB-EC"/>
</dbReference>
<dbReference type="FunFam" id="3.20.10.10:FF:000002">
    <property type="entry name" value="D-alanine aminotransferase"/>
    <property type="match status" value="1"/>
</dbReference>
<keyword evidence="11" id="KW-0032">Aminotransferase</keyword>
<comment type="catalytic activity">
    <reaction evidence="10">
        <text>L-leucine + 2-oxoglutarate = 4-methyl-2-oxopentanoate + L-glutamate</text>
        <dbReference type="Rhea" id="RHEA:18321"/>
        <dbReference type="ChEBI" id="CHEBI:16810"/>
        <dbReference type="ChEBI" id="CHEBI:17865"/>
        <dbReference type="ChEBI" id="CHEBI:29985"/>
        <dbReference type="ChEBI" id="CHEBI:57427"/>
        <dbReference type="EC" id="2.6.1.42"/>
    </reaction>
</comment>
<dbReference type="STRING" id="1391654.AKJ09_10077"/>
<dbReference type="GO" id="GO:0046394">
    <property type="term" value="P:carboxylic acid biosynthetic process"/>
    <property type="evidence" value="ECO:0007669"/>
    <property type="project" value="UniProtKB-ARBA"/>
</dbReference>
<dbReference type="PANTHER" id="PTHR42743">
    <property type="entry name" value="AMINO-ACID AMINOTRANSFERASE"/>
    <property type="match status" value="1"/>
</dbReference>
<dbReference type="InterPro" id="IPR043131">
    <property type="entry name" value="BCAT-like_N"/>
</dbReference>
<dbReference type="InterPro" id="IPR036038">
    <property type="entry name" value="Aminotransferase-like"/>
</dbReference>
<keyword evidence="11" id="KW-0808">Transferase</keyword>
<comment type="cofactor">
    <cofactor evidence="1">
        <name>pyridoxal 5'-phosphate</name>
        <dbReference type="ChEBI" id="CHEBI:597326"/>
    </cofactor>
</comment>
<comment type="pathway">
    <text evidence="3">Amino-acid biosynthesis; L-valine biosynthesis; L-valine from pyruvate: step 4/4.</text>
</comment>
<evidence type="ECO:0000256" key="2">
    <source>
        <dbReference type="ARBA" id="ARBA00004824"/>
    </source>
</evidence>
<dbReference type="Gene3D" id="3.30.470.10">
    <property type="match status" value="1"/>
</dbReference>
<comment type="catalytic activity">
    <reaction evidence="9">
        <text>L-isoleucine + 2-oxoglutarate = (S)-3-methyl-2-oxopentanoate + L-glutamate</text>
        <dbReference type="Rhea" id="RHEA:24801"/>
        <dbReference type="ChEBI" id="CHEBI:16810"/>
        <dbReference type="ChEBI" id="CHEBI:29985"/>
        <dbReference type="ChEBI" id="CHEBI:35146"/>
        <dbReference type="ChEBI" id="CHEBI:58045"/>
        <dbReference type="EC" id="2.6.1.42"/>
    </reaction>
</comment>
<evidence type="ECO:0000256" key="6">
    <source>
        <dbReference type="ARBA" id="ARBA00013053"/>
    </source>
</evidence>
<proteinExistence type="inferred from homology"/>
<evidence type="ECO:0000256" key="1">
    <source>
        <dbReference type="ARBA" id="ARBA00001933"/>
    </source>
</evidence>
<dbReference type="KEGG" id="llu:AKJ09_10077"/>
<dbReference type="EC" id="2.6.1.42" evidence="6"/>
<evidence type="ECO:0000313" key="11">
    <source>
        <dbReference type="EMBL" id="AKV03414.1"/>
    </source>
</evidence>
<comment type="pathway">
    <text evidence="2">Amino-acid biosynthesis; L-isoleucine biosynthesis; L-isoleucine from 2-oxobutanoate: step 4/4.</text>
</comment>
<dbReference type="SUPFAM" id="SSF56752">
    <property type="entry name" value="D-aminoacid aminotransferase-like PLP-dependent enzymes"/>
    <property type="match status" value="1"/>
</dbReference>
<comment type="similarity">
    <text evidence="5">Belongs to the class-IV pyridoxal-phosphate-dependent aminotransferase family.</text>
</comment>
<dbReference type="Proteomes" id="UP000064967">
    <property type="component" value="Chromosome"/>
</dbReference>
<sequence length="285" mass="30391">MAVVYLGDRFLPAELAQVPVTDPGYLLGDGVFATLRGYDGACFRPERHLAALVRGAEALGLPLPMPAAVMAEIADEAARRTGEAIAYVRVTLARGSQDRPSVLSLLARAYDVPTDDQYERGIPTTVVGPRRIPPECFAPGFKSTSYAAQLVARREANARGASEGIQLAIDGALACGTMSNLFVVRGRELVTPPLATGCREGITRGAVLELAEQAGLVAREGRLEPNDLFEADEAFFTSTRVECLGIASVDGRPIGNLANARSTRALRKALRELALRETSSRRASP</sequence>
<keyword evidence="12" id="KW-1185">Reference proteome</keyword>
<evidence type="ECO:0000256" key="8">
    <source>
        <dbReference type="ARBA" id="ARBA00048212"/>
    </source>
</evidence>
<evidence type="ECO:0000256" key="9">
    <source>
        <dbReference type="ARBA" id="ARBA00048798"/>
    </source>
</evidence>
<organism evidence="11 12">
    <name type="scientific">Labilithrix luteola</name>
    <dbReference type="NCBI Taxonomy" id="1391654"/>
    <lineage>
        <taxon>Bacteria</taxon>
        <taxon>Pseudomonadati</taxon>
        <taxon>Myxococcota</taxon>
        <taxon>Polyangia</taxon>
        <taxon>Polyangiales</taxon>
        <taxon>Labilitrichaceae</taxon>
        <taxon>Labilithrix</taxon>
    </lineage>
</organism>
<dbReference type="Pfam" id="PF01063">
    <property type="entry name" value="Aminotran_4"/>
    <property type="match status" value="1"/>
</dbReference>